<feature type="region of interest" description="Disordered" evidence="1">
    <location>
        <begin position="38"/>
        <end position="117"/>
    </location>
</feature>
<sequence>MMLLPSALRWNVSVIRTFIANKPTGRYGDTERRLFNELHASSRIPREPDNKNNTTTPTIYKKQPDNDASSPAPQQRSTRAANGPKLTQPDQSNLRMIPSPKDVSETHAHGIRHPSRDLDSLETTVTDAISLHLRVQALEKQLHMVSESPTK</sequence>
<name>A0A183B846_9TREM</name>
<reference evidence="2 3" key="2">
    <citation type="submission" date="2018-11" db="EMBL/GenBank/DDBJ databases">
        <authorList>
            <consortium name="Pathogen Informatics"/>
        </authorList>
    </citation>
    <scope>NUCLEOTIDE SEQUENCE [LARGE SCALE GENOMIC DNA]</scope>
    <source>
        <strain evidence="2 3">Egypt</strain>
    </source>
</reference>
<evidence type="ECO:0000313" key="4">
    <source>
        <dbReference type="WBParaSite" id="ECPE_0001542101-mRNA-1"/>
    </source>
</evidence>
<evidence type="ECO:0000256" key="1">
    <source>
        <dbReference type="SAM" id="MobiDB-lite"/>
    </source>
</evidence>
<keyword evidence="3" id="KW-1185">Reference proteome</keyword>
<evidence type="ECO:0000313" key="2">
    <source>
        <dbReference type="EMBL" id="VDP92653.1"/>
    </source>
</evidence>
<proteinExistence type="predicted"/>
<evidence type="ECO:0000313" key="3">
    <source>
        <dbReference type="Proteomes" id="UP000272942"/>
    </source>
</evidence>
<feature type="compositionally biased region" description="Basic and acidic residues" evidence="1">
    <location>
        <begin position="102"/>
        <end position="117"/>
    </location>
</feature>
<gene>
    <name evidence="2" type="ORF">ECPE_LOCUS15381</name>
</gene>
<dbReference type="WBParaSite" id="ECPE_0001542101-mRNA-1">
    <property type="protein sequence ID" value="ECPE_0001542101-mRNA-1"/>
    <property type="gene ID" value="ECPE_0001542101"/>
</dbReference>
<dbReference type="EMBL" id="UZAN01060380">
    <property type="protein sequence ID" value="VDP92653.1"/>
    <property type="molecule type" value="Genomic_DNA"/>
</dbReference>
<protein>
    <submittedName>
        <fullName evidence="2 4">Uncharacterized protein</fullName>
    </submittedName>
</protein>
<dbReference type="AlphaFoldDB" id="A0A183B846"/>
<reference evidence="4" key="1">
    <citation type="submission" date="2016-06" db="UniProtKB">
        <authorList>
            <consortium name="WormBaseParasite"/>
        </authorList>
    </citation>
    <scope>IDENTIFICATION</scope>
</reference>
<organism evidence="4">
    <name type="scientific">Echinostoma caproni</name>
    <dbReference type="NCBI Taxonomy" id="27848"/>
    <lineage>
        <taxon>Eukaryota</taxon>
        <taxon>Metazoa</taxon>
        <taxon>Spiralia</taxon>
        <taxon>Lophotrochozoa</taxon>
        <taxon>Platyhelminthes</taxon>
        <taxon>Trematoda</taxon>
        <taxon>Digenea</taxon>
        <taxon>Plagiorchiida</taxon>
        <taxon>Echinostomata</taxon>
        <taxon>Echinostomatoidea</taxon>
        <taxon>Echinostomatidae</taxon>
        <taxon>Echinostoma</taxon>
    </lineage>
</organism>
<accession>A0A183B846</accession>
<feature type="compositionally biased region" description="Polar residues" evidence="1">
    <location>
        <begin position="66"/>
        <end position="80"/>
    </location>
</feature>
<dbReference type="Proteomes" id="UP000272942">
    <property type="component" value="Unassembled WGS sequence"/>
</dbReference>